<evidence type="ECO:0000256" key="4">
    <source>
        <dbReference type="ARBA" id="ARBA00022801"/>
    </source>
</evidence>
<name>D4JUV7_9FIRM</name>
<dbReference type="EC" id="3.1.-.-" evidence="6"/>
<comment type="similarity">
    <text evidence="6">Belongs to the vsr family.</text>
</comment>
<evidence type="ECO:0000256" key="2">
    <source>
        <dbReference type="ARBA" id="ARBA00022759"/>
    </source>
</evidence>
<proteinExistence type="inferred from homology"/>
<evidence type="ECO:0000256" key="6">
    <source>
        <dbReference type="PIRNR" id="PIRNR018267"/>
    </source>
</evidence>
<evidence type="ECO:0000313" key="7">
    <source>
        <dbReference type="EMBL" id="CBK96876.1"/>
    </source>
</evidence>
<dbReference type="KEGG" id="esu:EUS_17990"/>
<dbReference type="InterPro" id="IPR011335">
    <property type="entry name" value="Restrct_endonuc-II-like"/>
</dbReference>
<dbReference type="Proteomes" id="UP000008803">
    <property type="component" value="Chromosome"/>
</dbReference>
<dbReference type="Pfam" id="PF03852">
    <property type="entry name" value="Vsr"/>
    <property type="match status" value="1"/>
</dbReference>
<dbReference type="GO" id="GO:0016787">
    <property type="term" value="F:hydrolase activity"/>
    <property type="evidence" value="ECO:0007669"/>
    <property type="project" value="UniProtKB-KW"/>
</dbReference>
<dbReference type="InterPro" id="IPR004603">
    <property type="entry name" value="DNA_mismatch_endonuc_vsr"/>
</dbReference>
<dbReference type="SUPFAM" id="SSF52980">
    <property type="entry name" value="Restriction endonuclease-like"/>
    <property type="match status" value="1"/>
</dbReference>
<keyword evidence="3 6" id="KW-0227">DNA damage</keyword>
<dbReference type="NCBIfam" id="TIGR00632">
    <property type="entry name" value="vsr"/>
    <property type="match status" value="1"/>
</dbReference>
<accession>D4JUV7</accession>
<organism evidence="7 8">
    <name type="scientific">[Eubacterium] siraeum 70/3</name>
    <dbReference type="NCBI Taxonomy" id="657319"/>
    <lineage>
        <taxon>Bacteria</taxon>
        <taxon>Bacillati</taxon>
        <taxon>Bacillota</taxon>
        <taxon>Clostridia</taxon>
        <taxon>Eubacteriales</taxon>
        <taxon>Oscillospiraceae</taxon>
        <taxon>Oscillospiraceae incertae sedis</taxon>
    </lineage>
</organism>
<reference evidence="7 8" key="2">
    <citation type="submission" date="2010-03" db="EMBL/GenBank/DDBJ databases">
        <authorList>
            <person name="Pajon A."/>
        </authorList>
    </citation>
    <scope>NUCLEOTIDE SEQUENCE [LARGE SCALE GENOMIC DNA]</scope>
    <source>
        <strain evidence="7 8">70/3</strain>
    </source>
</reference>
<dbReference type="BioCyc" id="ESIR657319:G136K-1525-MONOMER"/>
<dbReference type="GO" id="GO:0004519">
    <property type="term" value="F:endonuclease activity"/>
    <property type="evidence" value="ECO:0007669"/>
    <property type="project" value="UniProtKB-KW"/>
</dbReference>
<keyword evidence="2 6" id="KW-0255">Endonuclease</keyword>
<keyword evidence="5 6" id="KW-0234">DNA repair</keyword>
<keyword evidence="4 6" id="KW-0378">Hydrolase</keyword>
<dbReference type="CDD" id="cd00221">
    <property type="entry name" value="Vsr"/>
    <property type="match status" value="1"/>
</dbReference>
<evidence type="ECO:0000256" key="5">
    <source>
        <dbReference type="ARBA" id="ARBA00023204"/>
    </source>
</evidence>
<reference evidence="7 8" key="1">
    <citation type="submission" date="2010-03" db="EMBL/GenBank/DDBJ databases">
        <title>The genome sequence of Eubacterium siraeum 70/3.</title>
        <authorList>
            <consortium name="metaHIT consortium -- http://www.metahit.eu/"/>
            <person name="Pajon A."/>
            <person name="Turner K."/>
            <person name="Parkhill J."/>
            <person name="Duncan S."/>
            <person name="Flint H."/>
        </authorList>
    </citation>
    <scope>NUCLEOTIDE SEQUENCE [LARGE SCALE GENOMIC DNA]</scope>
    <source>
        <strain evidence="7 8">70/3</strain>
    </source>
</reference>
<dbReference type="EMBL" id="FP929044">
    <property type="protein sequence ID" value="CBK96876.1"/>
    <property type="molecule type" value="Genomic_DNA"/>
</dbReference>
<dbReference type="GO" id="GO:0006298">
    <property type="term" value="P:mismatch repair"/>
    <property type="evidence" value="ECO:0007669"/>
    <property type="project" value="UniProtKB-UniRule"/>
</dbReference>
<comment type="function">
    <text evidence="6">May nick specific sequences that contain T:G mispairs resulting from m5C-deamination.</text>
</comment>
<sequence>MKCWKNKMDVHNKETRSYNMSCIKGKDTKPEEIVRKYLFSQRFRYRKNDKRLPGTPDIVLPKYKTVIFVNGCFWHGHKECKYFVWPKTNSDFWEEKIKANILRDAKKIEMLKLQGWKVIVVWECELKNSVRKETLEKIKQQICL</sequence>
<evidence type="ECO:0000313" key="8">
    <source>
        <dbReference type="Proteomes" id="UP000008803"/>
    </source>
</evidence>
<dbReference type="REBASE" id="28956">
    <property type="entry name" value="V.Esi703ORF17980P"/>
</dbReference>
<dbReference type="HOGENOM" id="CLU_111913_1_1_9"/>
<evidence type="ECO:0000256" key="1">
    <source>
        <dbReference type="ARBA" id="ARBA00022722"/>
    </source>
</evidence>
<protein>
    <recommendedName>
        <fullName evidence="6">Very short patch repair endonuclease</fullName>
        <ecNumber evidence="6">3.1.-.-</ecNumber>
    </recommendedName>
</protein>
<dbReference type="AlphaFoldDB" id="D4JUV7"/>
<keyword evidence="1 6" id="KW-0540">Nuclease</keyword>
<gene>
    <name evidence="7" type="ORF">EUS_17990</name>
</gene>
<evidence type="ECO:0000256" key="3">
    <source>
        <dbReference type="ARBA" id="ARBA00022763"/>
    </source>
</evidence>
<dbReference type="Gene3D" id="3.40.960.10">
    <property type="entry name" value="VSR Endonuclease"/>
    <property type="match status" value="1"/>
</dbReference>
<dbReference type="PIRSF" id="PIRSF018267">
    <property type="entry name" value="VSR_endonuc"/>
    <property type="match status" value="1"/>
</dbReference>